<name>A0ABQ3XRI1_9ACTN</name>
<dbReference type="Pfam" id="PF18085">
    <property type="entry name" value="Mak_N_cap"/>
    <property type="match status" value="1"/>
</dbReference>
<proteinExistence type="predicted"/>
<comment type="caution">
    <text evidence="7">The sequence shown here is derived from an EMBL/GenBank/DDBJ whole genome shotgun (WGS) entry which is preliminary data.</text>
</comment>
<evidence type="ECO:0000313" key="8">
    <source>
        <dbReference type="Proteomes" id="UP000612282"/>
    </source>
</evidence>
<keyword evidence="2" id="KW-0547">Nucleotide-binding</keyword>
<dbReference type="InterPro" id="IPR040999">
    <property type="entry name" value="Mak_N_cap"/>
</dbReference>
<sequence length="210" mass="21845">MALLHKATIVPSKLELLNRWLPTRPWSGGAADVERVAAGRFDDPAGAVGIETLIVRDAGGRLLHVPLTYRDAPLEGADRWLVGTTEHSVLGARWVYDAVGDPVYVSQLLATIRSGGREAVEEFEVDGQRRSRVPDLALRGSGAPEAGSGTPEAGSGEQTAVTDGDPAVIALSDGELTVIRVLGPVPPGATLTGAWDGDGSPAVLATLTAR</sequence>
<feature type="domain" description="Maltokinase N-terminal cap" evidence="6">
    <location>
        <begin position="20"/>
        <end position="101"/>
    </location>
</feature>
<keyword evidence="3" id="KW-0418">Kinase</keyword>
<dbReference type="RefSeq" id="WP_203808791.1">
    <property type="nucleotide sequence ID" value="NZ_BAAAQE010000055.1"/>
</dbReference>
<gene>
    <name evidence="7" type="ORF">Aco03nite_095260</name>
</gene>
<keyword evidence="4" id="KW-0067">ATP-binding</keyword>
<protein>
    <recommendedName>
        <fullName evidence="6">Maltokinase N-terminal cap domain-containing protein</fullName>
    </recommendedName>
</protein>
<feature type="region of interest" description="Disordered" evidence="5">
    <location>
        <begin position="137"/>
        <end position="161"/>
    </location>
</feature>
<accession>A0ABQ3XRI1</accession>
<keyword evidence="1" id="KW-0808">Transferase</keyword>
<evidence type="ECO:0000256" key="4">
    <source>
        <dbReference type="ARBA" id="ARBA00022840"/>
    </source>
</evidence>
<evidence type="ECO:0000256" key="5">
    <source>
        <dbReference type="SAM" id="MobiDB-lite"/>
    </source>
</evidence>
<dbReference type="NCBIfam" id="NF047744">
    <property type="entry name" value="CG0192_rel"/>
    <property type="match status" value="1"/>
</dbReference>
<evidence type="ECO:0000256" key="1">
    <source>
        <dbReference type="ARBA" id="ARBA00022679"/>
    </source>
</evidence>
<dbReference type="Proteomes" id="UP000612282">
    <property type="component" value="Unassembled WGS sequence"/>
</dbReference>
<evidence type="ECO:0000313" key="7">
    <source>
        <dbReference type="EMBL" id="GID61122.1"/>
    </source>
</evidence>
<keyword evidence="8" id="KW-1185">Reference proteome</keyword>
<reference evidence="7 8" key="1">
    <citation type="submission" date="2021-01" db="EMBL/GenBank/DDBJ databases">
        <title>Whole genome shotgun sequence of Actinoplanes couchii NBRC 106145.</title>
        <authorList>
            <person name="Komaki H."/>
            <person name="Tamura T."/>
        </authorList>
    </citation>
    <scope>NUCLEOTIDE SEQUENCE [LARGE SCALE GENOMIC DNA]</scope>
    <source>
        <strain evidence="7 8">NBRC 106145</strain>
    </source>
</reference>
<evidence type="ECO:0000256" key="3">
    <source>
        <dbReference type="ARBA" id="ARBA00022777"/>
    </source>
</evidence>
<organism evidence="7 8">
    <name type="scientific">Actinoplanes couchii</name>
    <dbReference type="NCBI Taxonomy" id="403638"/>
    <lineage>
        <taxon>Bacteria</taxon>
        <taxon>Bacillati</taxon>
        <taxon>Actinomycetota</taxon>
        <taxon>Actinomycetes</taxon>
        <taxon>Micromonosporales</taxon>
        <taxon>Micromonosporaceae</taxon>
        <taxon>Actinoplanes</taxon>
    </lineage>
</organism>
<evidence type="ECO:0000259" key="6">
    <source>
        <dbReference type="Pfam" id="PF18085"/>
    </source>
</evidence>
<dbReference type="EMBL" id="BOMG01000119">
    <property type="protein sequence ID" value="GID61122.1"/>
    <property type="molecule type" value="Genomic_DNA"/>
</dbReference>
<evidence type="ECO:0000256" key="2">
    <source>
        <dbReference type="ARBA" id="ARBA00022741"/>
    </source>
</evidence>